<accession>L8GU64</accession>
<proteinExistence type="predicted"/>
<feature type="compositionally biased region" description="Acidic residues" evidence="9">
    <location>
        <begin position="953"/>
        <end position="965"/>
    </location>
</feature>
<dbReference type="InterPro" id="IPR001810">
    <property type="entry name" value="F-box_dom"/>
</dbReference>
<evidence type="ECO:0000256" key="1">
    <source>
        <dbReference type="ARBA" id="ARBA00013081"/>
    </source>
</evidence>
<feature type="region of interest" description="Disordered" evidence="9">
    <location>
        <begin position="1266"/>
        <end position="1392"/>
    </location>
</feature>
<dbReference type="Gene3D" id="1.20.1280.50">
    <property type="match status" value="1"/>
</dbReference>
<dbReference type="RefSeq" id="XP_004337644.1">
    <property type="nucleotide sequence ID" value="XM_004337596.1"/>
</dbReference>
<dbReference type="PANTHER" id="PTHR45619">
    <property type="entry name" value="SERINE/THREONINE-PROTEIN PHOSPHATASE PP2A-RELATED"/>
    <property type="match status" value="1"/>
</dbReference>
<feature type="region of interest" description="Disordered" evidence="9">
    <location>
        <begin position="1159"/>
        <end position="1183"/>
    </location>
</feature>
<reference evidence="14 15" key="1">
    <citation type="journal article" date="2013" name="Genome Biol.">
        <title>Genome of Acanthamoeba castellanii highlights extensive lateral gene transfer and early evolution of tyrosine kinase signaling.</title>
        <authorList>
            <person name="Clarke M."/>
            <person name="Lohan A.J."/>
            <person name="Liu B."/>
            <person name="Lagkouvardos I."/>
            <person name="Roy S."/>
            <person name="Zafar N."/>
            <person name="Bertelli C."/>
            <person name="Schilde C."/>
            <person name="Kianianmomeni A."/>
            <person name="Burglin T.R."/>
            <person name="Frech C."/>
            <person name="Turcotte B."/>
            <person name="Kopec K.O."/>
            <person name="Synnott J.M."/>
            <person name="Choo C."/>
            <person name="Paponov I."/>
            <person name="Finkler A."/>
            <person name="Soon Heng Tan C."/>
            <person name="Hutchins A.P."/>
            <person name="Weinmeier T."/>
            <person name="Rattei T."/>
            <person name="Chu J.S."/>
            <person name="Gimenez G."/>
            <person name="Irimia M."/>
            <person name="Rigden D.J."/>
            <person name="Fitzpatrick D.A."/>
            <person name="Lorenzo-Morales J."/>
            <person name="Bateman A."/>
            <person name="Chiu C.H."/>
            <person name="Tang P."/>
            <person name="Hegemann P."/>
            <person name="Fromm H."/>
            <person name="Raoult D."/>
            <person name="Greub G."/>
            <person name="Miranda-Saavedra D."/>
            <person name="Chen N."/>
            <person name="Nash P."/>
            <person name="Ginger M.L."/>
            <person name="Horn M."/>
            <person name="Schaap P."/>
            <person name="Caler L."/>
            <person name="Loftus B."/>
        </authorList>
    </citation>
    <scope>NUCLEOTIDE SEQUENCE [LARGE SCALE GENOMIC DNA]</scope>
    <source>
        <strain evidence="14 15">Neff</strain>
    </source>
</reference>
<dbReference type="PROSITE" id="PS50114">
    <property type="entry name" value="GATA_ZN_FINGER_2"/>
    <property type="match status" value="1"/>
</dbReference>
<feature type="compositionally biased region" description="Acidic residues" evidence="9">
    <location>
        <begin position="1272"/>
        <end position="1295"/>
    </location>
</feature>
<evidence type="ECO:0000256" key="10">
    <source>
        <dbReference type="SAM" id="SignalP"/>
    </source>
</evidence>
<feature type="region of interest" description="Disordered" evidence="9">
    <location>
        <begin position="788"/>
        <end position="972"/>
    </location>
</feature>
<feature type="coiled-coil region" evidence="8">
    <location>
        <begin position="599"/>
        <end position="636"/>
    </location>
</feature>
<dbReference type="PRINTS" id="PR00114">
    <property type="entry name" value="STPHPHTASE"/>
</dbReference>
<evidence type="ECO:0000256" key="5">
    <source>
        <dbReference type="ARBA" id="ARBA00023242"/>
    </source>
</evidence>
<dbReference type="KEGG" id="acan:ACA1_377350"/>
<protein>
    <recommendedName>
        <fullName evidence="1">protein-serine/threonine phosphatase</fullName>
        <ecNumber evidence="1">3.1.3.16</ecNumber>
    </recommendedName>
</protein>
<feature type="compositionally biased region" description="Low complexity" evidence="9">
    <location>
        <begin position="866"/>
        <end position="876"/>
    </location>
</feature>
<dbReference type="GO" id="GO:0005634">
    <property type="term" value="C:nucleus"/>
    <property type="evidence" value="ECO:0007669"/>
    <property type="project" value="UniProtKB-SubCell"/>
</dbReference>
<dbReference type="SMART" id="SM00466">
    <property type="entry name" value="SRA"/>
    <property type="match status" value="1"/>
</dbReference>
<dbReference type="VEuPathDB" id="AmoebaDB:ACA1_377350"/>
<evidence type="ECO:0000256" key="6">
    <source>
        <dbReference type="PROSITE-ProRule" id="PRU00094"/>
    </source>
</evidence>
<feature type="domain" description="GATA-type" evidence="11">
    <location>
        <begin position="970"/>
        <end position="1021"/>
    </location>
</feature>
<name>L8GU64_ACACF</name>
<dbReference type="SUPFAM" id="SSF81383">
    <property type="entry name" value="F-box domain"/>
    <property type="match status" value="1"/>
</dbReference>
<dbReference type="InterPro" id="IPR006186">
    <property type="entry name" value="Ser/Thr-sp_prot-phosphatase"/>
</dbReference>
<keyword evidence="8" id="KW-0175">Coiled coil</keyword>
<feature type="compositionally biased region" description="Basic and acidic residues" evidence="9">
    <location>
        <begin position="1371"/>
        <end position="1383"/>
    </location>
</feature>
<evidence type="ECO:0000256" key="8">
    <source>
        <dbReference type="SAM" id="Coils"/>
    </source>
</evidence>
<feature type="compositionally biased region" description="Basic and acidic residues" evidence="9">
    <location>
        <begin position="668"/>
        <end position="681"/>
    </location>
</feature>
<dbReference type="Gene3D" id="3.60.21.10">
    <property type="match status" value="1"/>
</dbReference>
<dbReference type="GO" id="GO:0043565">
    <property type="term" value="F:sequence-specific DNA binding"/>
    <property type="evidence" value="ECO:0007669"/>
    <property type="project" value="InterPro"/>
</dbReference>
<dbReference type="SUPFAM" id="SSF57716">
    <property type="entry name" value="Glucocorticoid receptor-like (DNA-binding domain)"/>
    <property type="match status" value="1"/>
</dbReference>
<feature type="compositionally biased region" description="Basic and acidic residues" evidence="9">
    <location>
        <begin position="1317"/>
        <end position="1329"/>
    </location>
</feature>
<dbReference type="EC" id="3.1.3.16" evidence="1"/>
<evidence type="ECO:0000256" key="2">
    <source>
        <dbReference type="ARBA" id="ARBA00022723"/>
    </source>
</evidence>
<dbReference type="InterPro" id="IPR003105">
    <property type="entry name" value="SRA_YDG"/>
</dbReference>
<sequence>MDELPGEVLLLVMSFCGAAELAALAATSCRLASHALDDPLWRRLFVARFFEPPPPLEPQYLPPSALSTHCFSTKKEDEHDEKEEEEEKEPVQECFWASVLRPQPKLPDDARLRRDRWSQKPPPLPREWFMYAPAWASGGRDWIAGRMTPHASDSPIFPTAFYRSASCQFFASWHDCFAYHAMMYHVRGRIRPLMAGHLLPAHALLALLDQARQALSQEPNVLRLAGPVTVVGSLHGQHVDLLNLFLINGEPPDTNYLFLGRYVNRGLYGVETASLLLALKVAFPERIHLLRGSHETRQITEIYGFKDECLRKYGGGGGGGEEVWQAFMNTFDALPVAAIINDKTLCLHSGLSPSLDTIAQIEELDRFQDIPPEGPLADLAWNQPEDVEGWQIPPRAAGFLFGSGDWLDKHGLDLLVTTSSLVMEGDIRQGAKPAAAGRARAASPHDLKNMRDTALAVALTNPDAHTDHFPAEASYFAKPLPHARPFAFLLGAADSATVGLDLNGGQRSTEGGHDHGTPGGLTTASFVDLDLDLNCPTTTPTDTNTPAPSPSSLFCSPASLASPSTPLSSPFSAPGYYTPLSSPYQSPYAPSAAAAAPMTAEAETMMAALNALRLELERERARMEAERRELQQVRETREWERQVDARSLQAQGHTSDQPIVLADDDNDVDKVDDKAGDKVDKAPQAAVETKHRQVEVVVVDDDEPEAVAPAAVEPPKPRRIAKRKNKPQPSVISEEQTPAAAKKAKRSDSSGGGGDDGGGGGDGAKATLQGLDVEAGSHKLMEKVVAVVDERELFTIVSDDDDETTNGDNEEDDKDDDDADESEGVTATQDSPWSSPPAPVPPVVEAEEKAGEALRSEPAETKPGNEAVVVAPPQNEAEAEAEGRRLQNWSDEATGAAESAVARVEEETVRDVTAALPAERVSDARPDQMARAPPKEEAGGADMASEKPGHDEEHEEEEEEEEEEPAQLPKCRECCTTETTTWMRGPAGPCTLCDSCGHRFKKEEDARERARIERRQALAARKKKRKTLLDKQSPAGTQKKRLSPKATTSANDQEEDSPVIGKYATGVRNEAAASRVRRTNERLGASIPSYPHPASFGPIDGVDIGDWFPNRIITSKSGVHRPWVSGIHGTAKTGCYSIVLNGGYEDDVDHGTTFLYTGSGGRDLSGNKRTAPQTSDQPLNNNNASLVKSCDDHTPVRVVRGKRSGAYAPTEGYRYDGLYYVTRYWQEPGQSGFKVWRFKFKYGEDQTPPWEMEGYSEHRERWDTKHGLTQLSDDEGEGKDDDSDDDEEENEEEAPDDGHRGGKRRVKLEEEEEERDDGGHGHKKEERAGHRAKRAKVKAETSAKTTKPAMKKKKWEERQSNEPANIKKRKVMEAHSAADKENAKNGSPERVA</sequence>
<evidence type="ECO:0000259" key="11">
    <source>
        <dbReference type="PROSITE" id="PS50114"/>
    </source>
</evidence>
<feature type="compositionally biased region" description="Polar residues" evidence="9">
    <location>
        <begin position="1167"/>
        <end position="1183"/>
    </location>
</feature>
<feature type="compositionally biased region" description="Acidic residues" evidence="9">
    <location>
        <begin position="798"/>
        <end position="823"/>
    </location>
</feature>
<dbReference type="SUPFAM" id="SSF88697">
    <property type="entry name" value="PUA domain-like"/>
    <property type="match status" value="1"/>
</dbReference>
<dbReference type="Gene3D" id="3.30.50.10">
    <property type="entry name" value="Erythroid Transcription Factor GATA-1, subunit A"/>
    <property type="match status" value="1"/>
</dbReference>
<feature type="domain" description="YDG" evidence="13">
    <location>
        <begin position="1097"/>
        <end position="1242"/>
    </location>
</feature>
<dbReference type="SMART" id="SM00156">
    <property type="entry name" value="PP2Ac"/>
    <property type="match status" value="1"/>
</dbReference>
<keyword evidence="2" id="KW-0479">Metal-binding</keyword>
<dbReference type="EMBL" id="KB008025">
    <property type="protein sequence ID" value="ELR15631.1"/>
    <property type="molecule type" value="Genomic_DNA"/>
</dbReference>
<gene>
    <name evidence="14" type="ORF">ACA1_377350</name>
</gene>
<evidence type="ECO:0000256" key="7">
    <source>
        <dbReference type="PROSITE-ProRule" id="PRU00358"/>
    </source>
</evidence>
<dbReference type="SUPFAM" id="SSF56300">
    <property type="entry name" value="Metallo-dependent phosphatases"/>
    <property type="match status" value="1"/>
</dbReference>
<feature type="region of interest" description="Disordered" evidence="9">
    <location>
        <begin position="644"/>
        <end position="769"/>
    </location>
</feature>
<dbReference type="Gene3D" id="2.30.280.10">
    <property type="entry name" value="SRA-YDG"/>
    <property type="match status" value="1"/>
</dbReference>
<keyword evidence="6" id="KW-0863">Zinc-finger</keyword>
<dbReference type="GO" id="GO:0006355">
    <property type="term" value="P:regulation of DNA-templated transcription"/>
    <property type="evidence" value="ECO:0007669"/>
    <property type="project" value="InterPro"/>
</dbReference>
<dbReference type="PROSITE" id="PS51015">
    <property type="entry name" value="YDG"/>
    <property type="match status" value="1"/>
</dbReference>
<evidence type="ECO:0000313" key="15">
    <source>
        <dbReference type="Proteomes" id="UP000011083"/>
    </source>
</evidence>
<dbReference type="InterPro" id="IPR004843">
    <property type="entry name" value="Calcineurin-like_PHP"/>
</dbReference>
<feature type="chain" id="PRO_5003989833" description="protein-serine/threonine phosphatase" evidence="10">
    <location>
        <begin position="19"/>
        <end position="1392"/>
    </location>
</feature>
<dbReference type="SMART" id="SM00401">
    <property type="entry name" value="ZnF_GATA"/>
    <property type="match status" value="1"/>
</dbReference>
<feature type="compositionally biased region" description="Polar residues" evidence="9">
    <location>
        <begin position="648"/>
        <end position="657"/>
    </location>
</feature>
<dbReference type="GeneID" id="14916383"/>
<dbReference type="InterPro" id="IPR000679">
    <property type="entry name" value="Znf_GATA"/>
</dbReference>
<dbReference type="InterPro" id="IPR036047">
    <property type="entry name" value="F-box-like_dom_sf"/>
</dbReference>
<feature type="compositionally biased region" description="Basic residues" evidence="9">
    <location>
        <begin position="717"/>
        <end position="726"/>
    </location>
</feature>
<evidence type="ECO:0000259" key="12">
    <source>
        <dbReference type="PROSITE" id="PS50181"/>
    </source>
</evidence>
<feature type="compositionally biased region" description="Polar residues" evidence="9">
    <location>
        <begin position="727"/>
        <end position="736"/>
    </location>
</feature>
<keyword evidence="15" id="KW-1185">Reference proteome</keyword>
<evidence type="ECO:0000256" key="4">
    <source>
        <dbReference type="ARBA" id="ARBA00023211"/>
    </source>
</evidence>
<dbReference type="InterPro" id="IPR036987">
    <property type="entry name" value="SRA-YDG_sf"/>
</dbReference>
<feature type="region of interest" description="Disordered" evidence="9">
    <location>
        <begin position="1018"/>
        <end position="1061"/>
    </location>
</feature>
<feature type="compositionally biased region" description="Basic and acidic residues" evidence="9">
    <location>
        <begin position="846"/>
        <end position="860"/>
    </location>
</feature>
<feature type="domain" description="F-box" evidence="12">
    <location>
        <begin position="1"/>
        <end position="44"/>
    </location>
</feature>
<dbReference type="STRING" id="1257118.L8GU64"/>
<dbReference type="InterPro" id="IPR015947">
    <property type="entry name" value="PUA-like_sf"/>
</dbReference>
<dbReference type="GO" id="GO:0008270">
    <property type="term" value="F:zinc ion binding"/>
    <property type="evidence" value="ECO:0007669"/>
    <property type="project" value="UniProtKB-KW"/>
</dbReference>
<keyword evidence="6" id="KW-0862">Zinc</keyword>
<dbReference type="Pfam" id="PF00149">
    <property type="entry name" value="Metallophos"/>
    <property type="match status" value="1"/>
</dbReference>
<keyword evidence="5 7" id="KW-0539">Nucleus</keyword>
<evidence type="ECO:0000256" key="9">
    <source>
        <dbReference type="SAM" id="MobiDB-lite"/>
    </source>
</evidence>
<evidence type="ECO:0000259" key="13">
    <source>
        <dbReference type="PROSITE" id="PS51015"/>
    </source>
</evidence>
<dbReference type="InterPro" id="IPR047129">
    <property type="entry name" value="PPA2-like"/>
</dbReference>
<keyword evidence="10" id="KW-0732">Signal</keyword>
<feature type="compositionally biased region" description="Basic and acidic residues" evidence="9">
    <location>
        <begin position="920"/>
        <end position="952"/>
    </location>
</feature>
<dbReference type="Pfam" id="PF12937">
    <property type="entry name" value="F-box-like"/>
    <property type="match status" value="1"/>
</dbReference>
<organism evidence="14 15">
    <name type="scientific">Acanthamoeba castellanii (strain ATCC 30010 / Neff)</name>
    <dbReference type="NCBI Taxonomy" id="1257118"/>
    <lineage>
        <taxon>Eukaryota</taxon>
        <taxon>Amoebozoa</taxon>
        <taxon>Discosea</taxon>
        <taxon>Longamoebia</taxon>
        <taxon>Centramoebida</taxon>
        <taxon>Acanthamoebidae</taxon>
        <taxon>Acanthamoeba</taxon>
    </lineage>
</organism>
<evidence type="ECO:0000313" key="14">
    <source>
        <dbReference type="EMBL" id="ELR15631.1"/>
    </source>
</evidence>
<feature type="compositionally biased region" description="Gly residues" evidence="9">
    <location>
        <begin position="750"/>
        <end position="763"/>
    </location>
</feature>
<dbReference type="PROSITE" id="PS50181">
    <property type="entry name" value="FBOX"/>
    <property type="match status" value="1"/>
</dbReference>
<dbReference type="InterPro" id="IPR029052">
    <property type="entry name" value="Metallo-depent_PP-like"/>
</dbReference>
<dbReference type="Pfam" id="PF00320">
    <property type="entry name" value="GATA"/>
    <property type="match status" value="1"/>
</dbReference>
<dbReference type="GO" id="GO:0004722">
    <property type="term" value="F:protein serine/threonine phosphatase activity"/>
    <property type="evidence" value="ECO:0007669"/>
    <property type="project" value="UniProtKB-EC"/>
</dbReference>
<dbReference type="Pfam" id="PF02182">
    <property type="entry name" value="SAD_SRA"/>
    <property type="match status" value="1"/>
</dbReference>
<dbReference type="Proteomes" id="UP000011083">
    <property type="component" value="Unassembled WGS sequence"/>
</dbReference>
<feature type="signal peptide" evidence="10">
    <location>
        <begin position="1"/>
        <end position="18"/>
    </location>
</feature>
<dbReference type="InterPro" id="IPR013088">
    <property type="entry name" value="Znf_NHR/GATA"/>
</dbReference>
<comment type="subcellular location">
    <subcellularLocation>
        <location evidence="7">Nucleus</location>
    </subcellularLocation>
</comment>
<keyword evidence="4" id="KW-0464">Manganese</keyword>
<evidence type="ECO:0000256" key="3">
    <source>
        <dbReference type="ARBA" id="ARBA00022801"/>
    </source>
</evidence>
<keyword evidence="3" id="KW-0378">Hydrolase</keyword>